<dbReference type="EMBL" id="JXCE01000309">
    <property type="protein sequence ID" value="KPA38149.1"/>
    <property type="molecule type" value="Genomic_DNA"/>
</dbReference>
<keyword evidence="2" id="KW-1185">Reference proteome</keyword>
<dbReference type="PANTHER" id="PTHR21310:SF48">
    <property type="entry name" value="AMINOGLYCOSIDE PHOSPHOTRANSFERASE DOMAIN-CONTAINING PROTEIN"/>
    <property type="match status" value="1"/>
</dbReference>
<dbReference type="InterPro" id="IPR011009">
    <property type="entry name" value="Kinase-like_dom_sf"/>
</dbReference>
<dbReference type="InterPro" id="IPR051678">
    <property type="entry name" value="AGP_Transferase"/>
</dbReference>
<keyword evidence="1" id="KW-0808">Transferase</keyword>
<evidence type="ECO:0000313" key="1">
    <source>
        <dbReference type="EMBL" id="KPA38149.1"/>
    </source>
</evidence>
<proteinExistence type="predicted"/>
<reference evidence="1 2" key="1">
    <citation type="submission" date="2015-04" db="EMBL/GenBank/DDBJ databases">
        <title>The draft genome sequence of Fusarium langsethiae, a T-2/HT-2 mycotoxin producer.</title>
        <authorList>
            <person name="Lysoe E."/>
            <person name="Divon H.H."/>
            <person name="Terzi V."/>
            <person name="Orru L."/>
            <person name="Lamontanara A."/>
            <person name="Kolseth A.-K."/>
            <person name="Frandsen R.J."/>
            <person name="Nielsen K."/>
            <person name="Thrane U."/>
        </authorList>
    </citation>
    <scope>NUCLEOTIDE SEQUENCE [LARGE SCALE GENOMIC DNA]</scope>
    <source>
        <strain evidence="1 2">Fl201059</strain>
    </source>
</reference>
<gene>
    <name evidence="1" type="ORF">FLAG1_09013</name>
</gene>
<dbReference type="AlphaFoldDB" id="A0A0M9ER30"/>
<dbReference type="CDD" id="cd05120">
    <property type="entry name" value="APH_ChoK_like"/>
    <property type="match status" value="1"/>
</dbReference>
<accession>A0A0M9ER30</accession>
<dbReference type="SUPFAM" id="SSF56112">
    <property type="entry name" value="Protein kinase-like (PK-like)"/>
    <property type="match status" value="1"/>
</dbReference>
<protein>
    <submittedName>
        <fullName evidence="1">Phosphotransferase enzyme family protein</fullName>
    </submittedName>
</protein>
<dbReference type="Gene3D" id="3.90.1200.10">
    <property type="match status" value="1"/>
</dbReference>
<evidence type="ECO:0000313" key="2">
    <source>
        <dbReference type="Proteomes" id="UP000037904"/>
    </source>
</evidence>
<sequence length="317" mass="35791">MIEFFSTKLPYVRNAVELPGPLPTLSEIHISQSQLSPRRNGLSSPGGVSVIRGIYVVKYGERVTEYEGNALLFIEKHLQIGAPRLYAMYQDEVSGCFYLIMEYIQGVNLETIWPSLSEESKLSVAMQLKGMFDQMRSLKPPNNFIGGIDGGTLRDTPSKTVDCDPRINGPFKSSEEVGLALALASRNFWEEIGRPGWLPRFFTQHLGAALKDHEAKFTHGDLHMRNVMVEKAALENCSSGNAGLTEGETEQYYEYRVKGIVDWESAGWYPAFWEYTSALARAHEESDWPEHVGEMMKSYPLELSMIFLVFQDLQLIC</sequence>
<dbReference type="Proteomes" id="UP000037904">
    <property type="component" value="Unassembled WGS sequence"/>
</dbReference>
<dbReference type="PANTHER" id="PTHR21310">
    <property type="entry name" value="AMINOGLYCOSIDE PHOSPHOTRANSFERASE-RELATED-RELATED"/>
    <property type="match status" value="1"/>
</dbReference>
<comment type="caution">
    <text evidence="1">The sequence shown here is derived from an EMBL/GenBank/DDBJ whole genome shotgun (WGS) entry which is preliminary data.</text>
</comment>
<organism evidence="1 2">
    <name type="scientific">Fusarium langsethiae</name>
    <dbReference type="NCBI Taxonomy" id="179993"/>
    <lineage>
        <taxon>Eukaryota</taxon>
        <taxon>Fungi</taxon>
        <taxon>Dikarya</taxon>
        <taxon>Ascomycota</taxon>
        <taxon>Pezizomycotina</taxon>
        <taxon>Sordariomycetes</taxon>
        <taxon>Hypocreomycetidae</taxon>
        <taxon>Hypocreales</taxon>
        <taxon>Nectriaceae</taxon>
        <taxon>Fusarium</taxon>
    </lineage>
</organism>
<dbReference type="OrthoDB" id="4177236at2759"/>
<dbReference type="GO" id="GO:0016740">
    <property type="term" value="F:transferase activity"/>
    <property type="evidence" value="ECO:0007669"/>
    <property type="project" value="UniProtKB-KW"/>
</dbReference>
<name>A0A0M9ER30_FUSLA</name>